<feature type="transmembrane region" description="Helical" evidence="1">
    <location>
        <begin position="24"/>
        <end position="47"/>
    </location>
</feature>
<dbReference type="PATRIC" id="fig|1666912.4.peg.667"/>
<gene>
    <name evidence="3" type="primary">pstA-2</name>
    <name evidence="3" type="ORF">HLUCCA05_14945</name>
</gene>
<name>A0A0P8A4A1_9RHOB</name>
<proteinExistence type="predicted"/>
<dbReference type="EMBL" id="LJSG01000024">
    <property type="protein sequence ID" value="KPP88908.1"/>
    <property type="molecule type" value="Genomic_DNA"/>
</dbReference>
<keyword evidence="1" id="KW-0472">Membrane</keyword>
<keyword evidence="1" id="KW-0812">Transmembrane</keyword>
<evidence type="ECO:0000256" key="1">
    <source>
        <dbReference type="SAM" id="Phobius"/>
    </source>
</evidence>
<dbReference type="Pfam" id="PF11812">
    <property type="entry name" value="DUF3333"/>
    <property type="match status" value="1"/>
</dbReference>
<keyword evidence="1" id="KW-1133">Transmembrane helix</keyword>
<evidence type="ECO:0000313" key="3">
    <source>
        <dbReference type="EMBL" id="KPP88908.1"/>
    </source>
</evidence>
<dbReference type="Proteomes" id="UP000050413">
    <property type="component" value="Unassembled WGS sequence"/>
</dbReference>
<evidence type="ECO:0000313" key="4">
    <source>
        <dbReference type="Proteomes" id="UP000050413"/>
    </source>
</evidence>
<dbReference type="AlphaFoldDB" id="A0A0P8A4A1"/>
<dbReference type="InterPro" id="IPR024573">
    <property type="entry name" value="DUF3333"/>
</dbReference>
<comment type="caution">
    <text evidence="3">The sequence shown here is derived from an EMBL/GenBank/DDBJ whole genome shotgun (WGS) entry which is preliminary data.</text>
</comment>
<feature type="domain" description="DUF3333" evidence="2">
    <location>
        <begin position="12"/>
        <end position="133"/>
    </location>
</feature>
<organism evidence="3 4">
    <name type="scientific">Roseibaca calidilacus</name>
    <dbReference type="NCBI Taxonomy" id="1666912"/>
    <lineage>
        <taxon>Bacteria</taxon>
        <taxon>Pseudomonadati</taxon>
        <taxon>Pseudomonadota</taxon>
        <taxon>Alphaproteobacteria</taxon>
        <taxon>Rhodobacterales</taxon>
        <taxon>Paracoccaceae</taxon>
        <taxon>Roseinatronobacter</taxon>
    </lineage>
</organism>
<accession>A0A0P8A4A1</accession>
<feature type="non-terminal residue" evidence="3">
    <location>
        <position position="133"/>
    </location>
</feature>
<evidence type="ECO:0000259" key="2">
    <source>
        <dbReference type="Pfam" id="PF11812"/>
    </source>
</evidence>
<reference evidence="3 4" key="1">
    <citation type="submission" date="2015-09" db="EMBL/GenBank/DDBJ databases">
        <title>Identification and resolution of microdiversity through metagenomic sequencing of parallel consortia.</title>
        <authorList>
            <person name="Nelson W.C."/>
            <person name="Romine M.F."/>
            <person name="Lindemann S.R."/>
        </authorList>
    </citation>
    <scope>NUCLEOTIDE SEQUENCE [LARGE SCALE GENOMIC DNA]</scope>
    <source>
        <strain evidence="3">HL-91</strain>
    </source>
</reference>
<sequence length="133" mass="14745">MRTTTSLLTESDRTRRRNAAEKRFRIYGMIAIAIALSILAIMLFTIIRDGSSAFVQAKLTFPVTIDESVVDKTGNRDPAEMARVTTIGYGRVLATSLVEYMDERNIAVEGISDKEIGDMISKDAPGRLRSMVL</sequence>
<protein>
    <submittedName>
        <fullName evidence="3">ABC-type phosphate uptake system permease component PstA</fullName>
    </submittedName>
</protein>